<feature type="region of interest" description="Disordered" evidence="1">
    <location>
        <begin position="104"/>
        <end position="125"/>
    </location>
</feature>
<keyword evidence="2" id="KW-1133">Transmembrane helix</keyword>
<evidence type="ECO:0000256" key="2">
    <source>
        <dbReference type="SAM" id="Phobius"/>
    </source>
</evidence>
<feature type="transmembrane region" description="Helical" evidence="2">
    <location>
        <begin position="30"/>
        <end position="49"/>
    </location>
</feature>
<accession>A0A2N5RUM9</accession>
<keyword evidence="2" id="KW-0812">Transmembrane</keyword>
<protein>
    <submittedName>
        <fullName evidence="3">Uncharacterized protein</fullName>
    </submittedName>
</protein>
<dbReference type="Proteomes" id="UP000235388">
    <property type="component" value="Unassembled WGS sequence"/>
</dbReference>
<feature type="non-terminal residue" evidence="3">
    <location>
        <position position="1"/>
    </location>
</feature>
<keyword evidence="2" id="KW-0472">Membrane</keyword>
<evidence type="ECO:0000313" key="4">
    <source>
        <dbReference type="Proteomes" id="UP000235388"/>
    </source>
</evidence>
<keyword evidence="4" id="KW-1185">Reference proteome</keyword>
<name>A0A2N5RUM9_9BASI</name>
<proteinExistence type="predicted"/>
<dbReference type="AlphaFoldDB" id="A0A2N5RUM9"/>
<reference evidence="3 4" key="1">
    <citation type="submission" date="2017-11" db="EMBL/GenBank/DDBJ databases">
        <title>De novo assembly and phasing of dikaryotic genomes from two isolates of Puccinia coronata f. sp. avenae, the causal agent of oat crown rust.</title>
        <authorList>
            <person name="Miller M.E."/>
            <person name="Zhang Y."/>
            <person name="Omidvar V."/>
            <person name="Sperschneider J."/>
            <person name="Schwessinger B."/>
            <person name="Raley C."/>
            <person name="Palmer J.M."/>
            <person name="Garnica D."/>
            <person name="Upadhyaya N."/>
            <person name="Rathjen J."/>
            <person name="Taylor J.M."/>
            <person name="Park R.F."/>
            <person name="Dodds P.N."/>
            <person name="Hirsch C.D."/>
            <person name="Kianian S.F."/>
            <person name="Figueroa M."/>
        </authorList>
    </citation>
    <scope>NUCLEOTIDE SEQUENCE [LARGE SCALE GENOMIC DNA]</scope>
    <source>
        <strain evidence="3">12NC29</strain>
    </source>
</reference>
<evidence type="ECO:0000256" key="1">
    <source>
        <dbReference type="SAM" id="MobiDB-lite"/>
    </source>
</evidence>
<feature type="compositionally biased region" description="Low complexity" evidence="1">
    <location>
        <begin position="115"/>
        <end position="125"/>
    </location>
</feature>
<evidence type="ECO:0000313" key="3">
    <source>
        <dbReference type="EMBL" id="PLW04704.1"/>
    </source>
</evidence>
<gene>
    <name evidence="3" type="ORF">PCANC_27120</name>
</gene>
<dbReference type="EMBL" id="PGCJ01001581">
    <property type="protein sequence ID" value="PLW04704.1"/>
    <property type="molecule type" value="Genomic_DNA"/>
</dbReference>
<sequence>VSFPLSIYHTLSFQFKTFYPAQQVPLPAPVMTPIVYVYTTLFFIVTFYFKSVVAPLWQRPKPDPITQDSKISVITDGILHILSFHPSSSSGEVLASKAERDLERKARKTVNHDPSATISSHSGSSHRLVSYSGATHSTVHVFWTTEMIGGEKSNKIRPGKDKR</sequence>
<comment type="caution">
    <text evidence="3">The sequence shown here is derived from an EMBL/GenBank/DDBJ whole genome shotgun (WGS) entry which is preliminary data.</text>
</comment>
<organism evidence="3 4">
    <name type="scientific">Puccinia coronata f. sp. avenae</name>
    <dbReference type="NCBI Taxonomy" id="200324"/>
    <lineage>
        <taxon>Eukaryota</taxon>
        <taxon>Fungi</taxon>
        <taxon>Dikarya</taxon>
        <taxon>Basidiomycota</taxon>
        <taxon>Pucciniomycotina</taxon>
        <taxon>Pucciniomycetes</taxon>
        <taxon>Pucciniales</taxon>
        <taxon>Pucciniaceae</taxon>
        <taxon>Puccinia</taxon>
    </lineage>
</organism>